<comment type="caution">
    <text evidence="9">The sequence shown here is derived from an EMBL/GenBank/DDBJ whole genome shotgun (WGS) entry which is preliminary data.</text>
</comment>
<feature type="domain" description="ABC transporter" evidence="8">
    <location>
        <begin position="6"/>
        <end position="256"/>
    </location>
</feature>
<dbReference type="Pfam" id="PF08352">
    <property type="entry name" value="oligo_HPY"/>
    <property type="match status" value="1"/>
</dbReference>
<dbReference type="InterPro" id="IPR013563">
    <property type="entry name" value="Oligopep_ABC_C"/>
</dbReference>
<protein>
    <submittedName>
        <fullName evidence="9">ABC transporter ATP-binding protein</fullName>
    </submittedName>
</protein>
<dbReference type="PANTHER" id="PTHR43297:SF2">
    <property type="entry name" value="DIPEPTIDE TRANSPORT ATP-BINDING PROTEIN DPPD"/>
    <property type="match status" value="1"/>
</dbReference>
<accession>A0ABW7AI22</accession>
<keyword evidence="3" id="KW-0813">Transport</keyword>
<proteinExistence type="inferred from homology"/>
<dbReference type="InterPro" id="IPR050388">
    <property type="entry name" value="ABC_Ni/Peptide_Import"/>
</dbReference>
<evidence type="ECO:0000313" key="9">
    <source>
        <dbReference type="EMBL" id="MFG1707011.1"/>
    </source>
</evidence>
<dbReference type="Gene3D" id="3.40.50.300">
    <property type="entry name" value="P-loop containing nucleotide triphosphate hydrolases"/>
    <property type="match status" value="1"/>
</dbReference>
<keyword evidence="4" id="KW-1003">Cell membrane</keyword>
<dbReference type="InterPro" id="IPR003593">
    <property type="entry name" value="AAA+_ATPase"/>
</dbReference>
<reference evidence="9 10" key="1">
    <citation type="submission" date="2024-10" db="EMBL/GenBank/DDBJ databases">
        <authorList>
            <person name="Topkara A.R."/>
            <person name="Saygin H."/>
        </authorList>
    </citation>
    <scope>NUCLEOTIDE SEQUENCE [LARGE SCALE GENOMIC DNA]</scope>
    <source>
        <strain evidence="9 10">M3C6</strain>
    </source>
</reference>
<keyword evidence="6 9" id="KW-0067">ATP-binding</keyword>
<dbReference type="InterPro" id="IPR027417">
    <property type="entry name" value="P-loop_NTPase"/>
</dbReference>
<dbReference type="InterPro" id="IPR017871">
    <property type="entry name" value="ABC_transporter-like_CS"/>
</dbReference>
<dbReference type="NCBIfam" id="TIGR01727">
    <property type="entry name" value="oligo_HPY"/>
    <property type="match status" value="1"/>
</dbReference>
<dbReference type="SMART" id="SM00382">
    <property type="entry name" value="AAA"/>
    <property type="match status" value="1"/>
</dbReference>
<evidence type="ECO:0000256" key="7">
    <source>
        <dbReference type="ARBA" id="ARBA00023136"/>
    </source>
</evidence>
<dbReference type="RefSeq" id="WP_393170367.1">
    <property type="nucleotide sequence ID" value="NZ_JBICRM010000018.1"/>
</dbReference>
<dbReference type="Pfam" id="PF00005">
    <property type="entry name" value="ABC_tran"/>
    <property type="match status" value="1"/>
</dbReference>
<dbReference type="SUPFAM" id="SSF52540">
    <property type="entry name" value="P-loop containing nucleoside triphosphate hydrolases"/>
    <property type="match status" value="1"/>
</dbReference>
<dbReference type="GO" id="GO:0005524">
    <property type="term" value="F:ATP binding"/>
    <property type="evidence" value="ECO:0007669"/>
    <property type="project" value="UniProtKB-KW"/>
</dbReference>
<evidence type="ECO:0000256" key="1">
    <source>
        <dbReference type="ARBA" id="ARBA00004202"/>
    </source>
</evidence>
<sequence>MTEPVLEVRDLHVDIPLSHGRLHAVRGVSLSVGVAESVGLVGESGSGKSLTLRALLGLLPRPARIVSGTVLIDGEDVTGLPAKRLHRRLTDTMSMVFQDSLTALNPVMRVGDQIAEVPLRRLGKSRGEARAIAIDLMNKVGIADPERRYELYPHQLSGGMRQRVCIAIALSTKPRLILADEPTTALDVTIQAQVLRVLRQLKQEEHVGLLLVSHDLAVVSQTCSRLYVMYAGKVVESGALLDLIAEPRHPYTFSLLRSVPDPDHRVPRLLTIPGQPPDLSDAISGCSFAPRCPFAVDACHHEEPSLAPAGPGAAVRQSACLRVDTAAAWSEMVAEEAVSKQ</sequence>
<keyword evidence="10" id="KW-1185">Reference proteome</keyword>
<dbReference type="InterPro" id="IPR003439">
    <property type="entry name" value="ABC_transporter-like_ATP-bd"/>
</dbReference>
<comment type="subcellular location">
    <subcellularLocation>
        <location evidence="1">Cell membrane</location>
        <topology evidence="1">Peripheral membrane protein</topology>
    </subcellularLocation>
</comment>
<gene>
    <name evidence="9" type="ORF">ACFLIM_27835</name>
</gene>
<dbReference type="PROSITE" id="PS00211">
    <property type="entry name" value="ABC_TRANSPORTER_1"/>
    <property type="match status" value="1"/>
</dbReference>
<evidence type="ECO:0000313" key="10">
    <source>
        <dbReference type="Proteomes" id="UP001603978"/>
    </source>
</evidence>
<evidence type="ECO:0000256" key="3">
    <source>
        <dbReference type="ARBA" id="ARBA00022448"/>
    </source>
</evidence>
<dbReference type="EMBL" id="JBICRM010000018">
    <property type="protein sequence ID" value="MFG1707011.1"/>
    <property type="molecule type" value="Genomic_DNA"/>
</dbReference>
<evidence type="ECO:0000259" key="8">
    <source>
        <dbReference type="PROSITE" id="PS50893"/>
    </source>
</evidence>
<dbReference type="Proteomes" id="UP001603978">
    <property type="component" value="Unassembled WGS sequence"/>
</dbReference>
<name>A0ABW7AI22_9ACTN</name>
<dbReference type="PANTHER" id="PTHR43297">
    <property type="entry name" value="OLIGOPEPTIDE TRANSPORT ATP-BINDING PROTEIN APPD"/>
    <property type="match status" value="1"/>
</dbReference>
<comment type="similarity">
    <text evidence="2">Belongs to the ABC transporter superfamily.</text>
</comment>
<evidence type="ECO:0000256" key="4">
    <source>
        <dbReference type="ARBA" id="ARBA00022475"/>
    </source>
</evidence>
<dbReference type="PROSITE" id="PS50893">
    <property type="entry name" value="ABC_TRANSPORTER_2"/>
    <property type="match status" value="1"/>
</dbReference>
<evidence type="ECO:0000256" key="6">
    <source>
        <dbReference type="ARBA" id="ARBA00022840"/>
    </source>
</evidence>
<dbReference type="CDD" id="cd03257">
    <property type="entry name" value="ABC_NikE_OppD_transporters"/>
    <property type="match status" value="1"/>
</dbReference>
<evidence type="ECO:0000256" key="2">
    <source>
        <dbReference type="ARBA" id="ARBA00005417"/>
    </source>
</evidence>
<keyword evidence="7" id="KW-0472">Membrane</keyword>
<keyword evidence="5" id="KW-0547">Nucleotide-binding</keyword>
<organism evidence="9 10">
    <name type="scientific">Nonomuraea marmarensis</name>
    <dbReference type="NCBI Taxonomy" id="3351344"/>
    <lineage>
        <taxon>Bacteria</taxon>
        <taxon>Bacillati</taxon>
        <taxon>Actinomycetota</taxon>
        <taxon>Actinomycetes</taxon>
        <taxon>Streptosporangiales</taxon>
        <taxon>Streptosporangiaceae</taxon>
        <taxon>Nonomuraea</taxon>
    </lineage>
</organism>
<evidence type="ECO:0000256" key="5">
    <source>
        <dbReference type="ARBA" id="ARBA00022741"/>
    </source>
</evidence>